<dbReference type="EMBL" id="CAKXAJ010024907">
    <property type="protein sequence ID" value="CAH2232564.1"/>
    <property type="molecule type" value="Genomic_DNA"/>
</dbReference>
<dbReference type="Pfam" id="PF01064">
    <property type="entry name" value="Activin_recp"/>
    <property type="match status" value="1"/>
</dbReference>
<dbReference type="GO" id="GO:0016020">
    <property type="term" value="C:membrane"/>
    <property type="evidence" value="ECO:0007669"/>
    <property type="project" value="UniProtKB-SubCell"/>
</dbReference>
<organism evidence="5 6">
    <name type="scientific">Pararge aegeria aegeria</name>
    <dbReference type="NCBI Taxonomy" id="348720"/>
    <lineage>
        <taxon>Eukaryota</taxon>
        <taxon>Metazoa</taxon>
        <taxon>Ecdysozoa</taxon>
        <taxon>Arthropoda</taxon>
        <taxon>Hexapoda</taxon>
        <taxon>Insecta</taxon>
        <taxon>Pterygota</taxon>
        <taxon>Neoptera</taxon>
        <taxon>Endopterygota</taxon>
        <taxon>Lepidoptera</taxon>
        <taxon>Glossata</taxon>
        <taxon>Ditrysia</taxon>
        <taxon>Papilionoidea</taxon>
        <taxon>Nymphalidae</taxon>
        <taxon>Satyrinae</taxon>
        <taxon>Satyrini</taxon>
        <taxon>Parargina</taxon>
        <taxon>Pararge</taxon>
    </lineage>
</organism>
<evidence type="ECO:0000313" key="5">
    <source>
        <dbReference type="EMBL" id="CAH2232564.1"/>
    </source>
</evidence>
<dbReference type="InterPro" id="IPR000472">
    <property type="entry name" value="Activin_recp"/>
</dbReference>
<dbReference type="GO" id="GO:0004675">
    <property type="term" value="F:transmembrane receptor protein serine/threonine kinase activity"/>
    <property type="evidence" value="ECO:0007669"/>
    <property type="project" value="InterPro"/>
</dbReference>
<sequence>MVVGLLKCYCNFESCPNSTCETDGYCYAATSLDRGLAKHTYHCIELKSLIPIEHPFSCSSTKTRNESVAIQCCKSHDMCNQDLRLEIRTKPQGNRRPLPYVRSRAALPASHSLPRTAACLCRGFHSQAPLPRRIRVKPPPITTIFS</sequence>
<keyword evidence="6" id="KW-1185">Reference proteome</keyword>
<feature type="domain" description="Activin types I and II receptor" evidence="4">
    <location>
        <begin position="6"/>
        <end position="82"/>
    </location>
</feature>
<dbReference type="Proteomes" id="UP000838756">
    <property type="component" value="Unassembled WGS sequence"/>
</dbReference>
<protein>
    <submittedName>
        <fullName evidence="5">Jg6059 protein</fullName>
    </submittedName>
</protein>
<dbReference type="OrthoDB" id="69842at2759"/>
<comment type="subcellular location">
    <subcellularLocation>
        <location evidence="1">Membrane</location>
    </subcellularLocation>
</comment>
<gene>
    <name evidence="5" type="primary">jg6059</name>
    <name evidence="5" type="ORF">PAEG_LOCUS10795</name>
</gene>
<evidence type="ECO:0000256" key="3">
    <source>
        <dbReference type="ARBA" id="ARBA00023136"/>
    </source>
</evidence>
<comment type="caution">
    <text evidence="5">The sequence shown here is derived from an EMBL/GenBank/DDBJ whole genome shotgun (WGS) entry which is preliminary data.</text>
</comment>
<proteinExistence type="predicted"/>
<evidence type="ECO:0000313" key="6">
    <source>
        <dbReference type="Proteomes" id="UP000838756"/>
    </source>
</evidence>
<keyword evidence="2" id="KW-0732">Signal</keyword>
<dbReference type="AlphaFoldDB" id="A0A8S4R8G7"/>
<evidence type="ECO:0000256" key="2">
    <source>
        <dbReference type="ARBA" id="ARBA00022729"/>
    </source>
</evidence>
<dbReference type="Gene3D" id="2.10.60.10">
    <property type="entry name" value="CD59"/>
    <property type="match status" value="1"/>
</dbReference>
<evidence type="ECO:0000256" key="1">
    <source>
        <dbReference type="ARBA" id="ARBA00004370"/>
    </source>
</evidence>
<dbReference type="InterPro" id="IPR045860">
    <property type="entry name" value="Snake_toxin-like_sf"/>
</dbReference>
<keyword evidence="3" id="KW-0472">Membrane</keyword>
<accession>A0A8S4R8G7</accession>
<name>A0A8S4R8G7_9NEOP</name>
<dbReference type="CDD" id="cd23598">
    <property type="entry name" value="TFP_LU_ECD_Babo"/>
    <property type="match status" value="1"/>
</dbReference>
<evidence type="ECO:0000259" key="4">
    <source>
        <dbReference type="Pfam" id="PF01064"/>
    </source>
</evidence>
<reference evidence="5" key="1">
    <citation type="submission" date="2022-03" db="EMBL/GenBank/DDBJ databases">
        <authorList>
            <person name="Lindestad O."/>
        </authorList>
    </citation>
    <scope>NUCLEOTIDE SEQUENCE</scope>
</reference>
<dbReference type="SUPFAM" id="SSF57302">
    <property type="entry name" value="Snake toxin-like"/>
    <property type="match status" value="1"/>
</dbReference>